<gene>
    <name evidence="2" type="ORF">ACRB68_15360</name>
</gene>
<reference evidence="2 3" key="1">
    <citation type="submission" date="2019-10" db="EMBL/GenBank/DDBJ databases">
        <title>Actinomadura rubteroloni sp. nov. and Actinomadura macrotermitis sp. nov., isolated from the gut of fungus growing-termite Macrotermes natalensis.</title>
        <authorList>
            <person name="Benndorf R."/>
            <person name="Martin K."/>
            <person name="Kuefner M."/>
            <person name="De Beer W."/>
            <person name="Kaster A.-K."/>
            <person name="Vollmers J."/>
            <person name="Poulsen M."/>
            <person name="Beemelmanns C."/>
        </authorList>
    </citation>
    <scope>NUCLEOTIDE SEQUENCE [LARGE SCALE GENOMIC DNA]</scope>
    <source>
        <strain evidence="2 3">RB68</strain>
    </source>
</reference>
<feature type="coiled-coil region" evidence="1">
    <location>
        <begin position="89"/>
        <end position="116"/>
    </location>
</feature>
<accession>A0A7K0BQN3</accession>
<evidence type="ECO:0000313" key="2">
    <source>
        <dbReference type="EMBL" id="MQY03493.1"/>
    </source>
</evidence>
<protein>
    <submittedName>
        <fullName evidence="2">Uncharacterized protein</fullName>
    </submittedName>
</protein>
<keyword evidence="3" id="KW-1185">Reference proteome</keyword>
<dbReference type="AlphaFoldDB" id="A0A7K0BQN3"/>
<name>A0A7K0BQN3_9ACTN</name>
<comment type="caution">
    <text evidence="2">The sequence shown here is derived from an EMBL/GenBank/DDBJ whole genome shotgun (WGS) entry which is preliminary data.</text>
</comment>
<evidence type="ECO:0000313" key="3">
    <source>
        <dbReference type="Proteomes" id="UP000487268"/>
    </source>
</evidence>
<sequence length="121" mass="13567">MPPSEPLTDEELATIEELAEAATPGPWFVRNLDDDHAMSLVAISTAPDTGHGERWPGFDHREIVAATLVQAPRYVDVADERWDTNALFIANARQDIPRLIDEIKRLRRQLASSRHQASEAQ</sequence>
<evidence type="ECO:0000256" key="1">
    <source>
        <dbReference type="SAM" id="Coils"/>
    </source>
</evidence>
<organism evidence="2 3">
    <name type="scientific">Actinomadura macrotermitis</name>
    <dbReference type="NCBI Taxonomy" id="2585200"/>
    <lineage>
        <taxon>Bacteria</taxon>
        <taxon>Bacillati</taxon>
        <taxon>Actinomycetota</taxon>
        <taxon>Actinomycetes</taxon>
        <taxon>Streptosporangiales</taxon>
        <taxon>Thermomonosporaceae</taxon>
        <taxon>Actinomadura</taxon>
    </lineage>
</organism>
<keyword evidence="1" id="KW-0175">Coiled coil</keyword>
<dbReference type="EMBL" id="WEGH01000001">
    <property type="protein sequence ID" value="MQY03493.1"/>
    <property type="molecule type" value="Genomic_DNA"/>
</dbReference>
<dbReference type="OrthoDB" id="7582652at2"/>
<dbReference type="RefSeq" id="WP_153531412.1">
    <property type="nucleotide sequence ID" value="NZ_WEGH01000001.1"/>
</dbReference>
<dbReference type="Proteomes" id="UP000487268">
    <property type="component" value="Unassembled WGS sequence"/>
</dbReference>
<proteinExistence type="predicted"/>